<dbReference type="InterPro" id="IPR027417">
    <property type="entry name" value="P-loop_NTPase"/>
</dbReference>
<keyword evidence="1" id="KW-0813">Transport</keyword>
<dbReference type="InterPro" id="IPR003439">
    <property type="entry name" value="ABC_transporter-like_ATP-bd"/>
</dbReference>
<dbReference type="SUPFAM" id="SSF52540">
    <property type="entry name" value="P-loop containing nucleoside triphosphate hydrolases"/>
    <property type="match status" value="1"/>
</dbReference>
<dbReference type="AlphaFoldDB" id="A0A485AV41"/>
<evidence type="ECO:0000259" key="2">
    <source>
        <dbReference type="Pfam" id="PF00005"/>
    </source>
</evidence>
<evidence type="ECO:0000313" key="3">
    <source>
        <dbReference type="EMBL" id="VFS60299.1"/>
    </source>
</evidence>
<feature type="domain" description="ABC transporter" evidence="2">
    <location>
        <begin position="22"/>
        <end position="90"/>
    </location>
</feature>
<evidence type="ECO:0000313" key="4">
    <source>
        <dbReference type="Proteomes" id="UP000345637"/>
    </source>
</evidence>
<dbReference type="GO" id="GO:0005524">
    <property type="term" value="F:ATP binding"/>
    <property type="evidence" value="ECO:0007669"/>
    <property type="project" value="UniProtKB-KW"/>
</dbReference>
<proteinExistence type="predicted"/>
<dbReference type="GO" id="GO:0016887">
    <property type="term" value="F:ATP hydrolysis activity"/>
    <property type="evidence" value="ECO:0007669"/>
    <property type="project" value="InterPro"/>
</dbReference>
<reference evidence="3 4" key="1">
    <citation type="submission" date="2019-03" db="EMBL/GenBank/DDBJ databases">
        <authorList>
            <consortium name="Pathogen Informatics"/>
        </authorList>
    </citation>
    <scope>NUCLEOTIDE SEQUENCE [LARGE SCALE GENOMIC DNA]</scope>
    <source>
        <strain evidence="3 4">NCTC12998</strain>
    </source>
</reference>
<name>A0A485AV41_RAOPL</name>
<keyword evidence="3" id="KW-0547">Nucleotide-binding</keyword>
<evidence type="ECO:0000256" key="1">
    <source>
        <dbReference type="ARBA" id="ARBA00022448"/>
    </source>
</evidence>
<dbReference type="Gene3D" id="3.40.50.300">
    <property type="entry name" value="P-loop containing nucleotide triphosphate hydrolases"/>
    <property type="match status" value="1"/>
</dbReference>
<dbReference type="Pfam" id="PF00005">
    <property type="entry name" value="ABC_tran"/>
    <property type="match status" value="1"/>
</dbReference>
<dbReference type="PANTHER" id="PTHR42781:SF4">
    <property type="entry name" value="SPERMIDINE_PUTRESCINE IMPORT ATP-BINDING PROTEIN POTA"/>
    <property type="match status" value="1"/>
</dbReference>
<protein>
    <submittedName>
        <fullName evidence="3">Arginine transport ATP-binding protein ArtM</fullName>
    </submittedName>
</protein>
<dbReference type="PANTHER" id="PTHR42781">
    <property type="entry name" value="SPERMIDINE/PUTRESCINE IMPORT ATP-BINDING PROTEIN POTA"/>
    <property type="match status" value="1"/>
</dbReference>
<dbReference type="EMBL" id="CAADJE010000016">
    <property type="protein sequence ID" value="VFS60299.1"/>
    <property type="molecule type" value="Genomic_DNA"/>
</dbReference>
<sequence length="122" mass="12722">MRALTGIKLDGVSFAFGTHTVLNQIDLHIDAGSIVALLGPSGCGKSTLLRLLAGLSVPAAGEIRFGDRLVAKPGWGMAPEQRDIGMVFSGLRPVAAYDGGAEYRLSSAYARRSARCTTTAGE</sequence>
<dbReference type="InterPro" id="IPR050093">
    <property type="entry name" value="ABC_SmlMolc_Importer"/>
</dbReference>
<gene>
    <name evidence="3" type="primary">artM_2</name>
    <name evidence="3" type="ORF">NCTC12998_01272</name>
</gene>
<organism evidence="3 4">
    <name type="scientific">Raoultella planticola</name>
    <name type="common">Klebsiella planticola</name>
    <dbReference type="NCBI Taxonomy" id="575"/>
    <lineage>
        <taxon>Bacteria</taxon>
        <taxon>Pseudomonadati</taxon>
        <taxon>Pseudomonadota</taxon>
        <taxon>Gammaproteobacteria</taxon>
        <taxon>Enterobacterales</taxon>
        <taxon>Enterobacteriaceae</taxon>
        <taxon>Klebsiella/Raoultella group</taxon>
        <taxon>Raoultella</taxon>
    </lineage>
</organism>
<dbReference type="Proteomes" id="UP000345637">
    <property type="component" value="Unassembled WGS sequence"/>
</dbReference>
<keyword evidence="3" id="KW-0067">ATP-binding</keyword>
<accession>A0A485AV41</accession>